<organism evidence="2 3">
    <name type="scientific">Setaria digitata</name>
    <dbReference type="NCBI Taxonomy" id="48799"/>
    <lineage>
        <taxon>Eukaryota</taxon>
        <taxon>Metazoa</taxon>
        <taxon>Ecdysozoa</taxon>
        <taxon>Nematoda</taxon>
        <taxon>Chromadorea</taxon>
        <taxon>Rhabditida</taxon>
        <taxon>Spirurina</taxon>
        <taxon>Spiruromorpha</taxon>
        <taxon>Filarioidea</taxon>
        <taxon>Setariidae</taxon>
        <taxon>Setaria</taxon>
    </lineage>
</organism>
<keyword evidence="2" id="KW-1185">Reference proteome</keyword>
<evidence type="ECO:0000313" key="2">
    <source>
        <dbReference type="Proteomes" id="UP000887581"/>
    </source>
</evidence>
<feature type="transmembrane region" description="Helical" evidence="1">
    <location>
        <begin position="123"/>
        <end position="141"/>
    </location>
</feature>
<feature type="transmembrane region" description="Helical" evidence="1">
    <location>
        <begin position="30"/>
        <end position="50"/>
    </location>
</feature>
<name>A0A915PL19_9BILA</name>
<dbReference type="Proteomes" id="UP000887581">
    <property type="component" value="Unplaced"/>
</dbReference>
<keyword evidence="1" id="KW-0812">Transmembrane</keyword>
<sequence length="166" mass="19551">MFNVINFSWVRNCSKRSRETGELLWRIRSFWGLFLPNVMLVMYIVMFCIIRRRRRPISKSEQSQGASKISNRRQMNSYERSMLIQAATIYSSVEIALIVYVFLPPLLAKIFGEAANIPTNIFINSYTILSCAALPTVYFICNRRLRDNLKHCIIRLKNRFRSIIPY</sequence>
<evidence type="ECO:0000313" key="3">
    <source>
        <dbReference type="WBParaSite" id="sdigi.contig1225.g10283.t1"/>
    </source>
</evidence>
<reference evidence="3" key="1">
    <citation type="submission" date="2022-11" db="UniProtKB">
        <authorList>
            <consortium name="WormBaseParasite"/>
        </authorList>
    </citation>
    <scope>IDENTIFICATION</scope>
</reference>
<feature type="transmembrane region" description="Helical" evidence="1">
    <location>
        <begin position="82"/>
        <end position="103"/>
    </location>
</feature>
<dbReference type="AlphaFoldDB" id="A0A915PL19"/>
<accession>A0A915PL19</accession>
<keyword evidence="1" id="KW-1133">Transmembrane helix</keyword>
<keyword evidence="1" id="KW-0472">Membrane</keyword>
<protein>
    <submittedName>
        <fullName evidence="3">G-protein coupled receptors family 1 profile domain-containing protein</fullName>
    </submittedName>
</protein>
<dbReference type="SUPFAM" id="SSF81321">
    <property type="entry name" value="Family A G protein-coupled receptor-like"/>
    <property type="match status" value="1"/>
</dbReference>
<dbReference type="Gene3D" id="1.20.1070.10">
    <property type="entry name" value="Rhodopsin 7-helix transmembrane proteins"/>
    <property type="match status" value="1"/>
</dbReference>
<proteinExistence type="predicted"/>
<evidence type="ECO:0000256" key="1">
    <source>
        <dbReference type="SAM" id="Phobius"/>
    </source>
</evidence>
<dbReference type="WBParaSite" id="sdigi.contig1225.g10283.t1">
    <property type="protein sequence ID" value="sdigi.contig1225.g10283.t1"/>
    <property type="gene ID" value="sdigi.contig1225.g10283"/>
</dbReference>